<evidence type="ECO:0000256" key="6">
    <source>
        <dbReference type="ARBA" id="ARBA00023315"/>
    </source>
</evidence>
<reference evidence="12 13" key="1">
    <citation type="submission" date="2019-12" db="EMBL/GenBank/DDBJ databases">
        <title>Devosia maris sp. nov., isolated from the deep seawater.</title>
        <authorList>
            <person name="Liu Y."/>
        </authorList>
    </citation>
    <scope>NUCLEOTIDE SEQUENCE [LARGE SCALE GENOMIC DNA]</scope>
    <source>
        <strain evidence="12 13">L53-10-65</strain>
    </source>
</reference>
<comment type="caution">
    <text evidence="12">The sequence shown here is derived from an EMBL/GenBank/DDBJ whole genome shotgun (WGS) entry which is preliminary data.</text>
</comment>
<comment type="function">
    <text evidence="9">Catalyzes the transfer of an acetyl group from acetyl-CoA to the 6'-amino group of aminoglycoside molecules conferring resistance to antibiotics containing the purpurosamine ring.</text>
</comment>
<evidence type="ECO:0000256" key="4">
    <source>
        <dbReference type="ARBA" id="ARBA00022679"/>
    </source>
</evidence>
<evidence type="ECO:0000313" key="13">
    <source>
        <dbReference type="Proteomes" id="UP000438106"/>
    </source>
</evidence>
<evidence type="ECO:0000256" key="7">
    <source>
        <dbReference type="ARBA" id="ARBA00029660"/>
    </source>
</evidence>
<keyword evidence="5 9" id="KW-0046">Antibiotic resistance</keyword>
<name>A0A7X3K4U0_9HYPH</name>
<accession>A0A7X3K4U0</accession>
<protein>
    <recommendedName>
        <fullName evidence="3 9">Aminoglycoside N(6')-acetyltransferase type 1</fullName>
        <ecNumber evidence="2 9">2.3.1.82</ecNumber>
    </recommendedName>
    <alternativeName>
        <fullName evidence="7 9">Aminoglycoside resistance protein</fullName>
    </alternativeName>
</protein>
<evidence type="ECO:0000256" key="10">
    <source>
        <dbReference type="SAM" id="MobiDB-lite"/>
    </source>
</evidence>
<organism evidence="12 13">
    <name type="scientific">Devosia marina</name>
    <dbReference type="NCBI Taxonomy" id="2683198"/>
    <lineage>
        <taxon>Bacteria</taxon>
        <taxon>Pseudomonadati</taxon>
        <taxon>Pseudomonadota</taxon>
        <taxon>Alphaproteobacteria</taxon>
        <taxon>Hyphomicrobiales</taxon>
        <taxon>Devosiaceae</taxon>
        <taxon>Devosia</taxon>
    </lineage>
</organism>
<keyword evidence="13" id="KW-1185">Reference proteome</keyword>
<evidence type="ECO:0000313" key="12">
    <source>
        <dbReference type="EMBL" id="MVT00732.1"/>
    </source>
</evidence>
<proteinExistence type="predicted"/>
<feature type="domain" description="N-acetyltransferase" evidence="11">
    <location>
        <begin position="11"/>
        <end position="160"/>
    </location>
</feature>
<dbReference type="InterPro" id="IPR016181">
    <property type="entry name" value="Acyl_CoA_acyltransferase"/>
</dbReference>
<dbReference type="Gene3D" id="3.40.630.30">
    <property type="match status" value="1"/>
</dbReference>
<dbReference type="EC" id="2.3.1.82" evidence="2 9"/>
<keyword evidence="6 9" id="KW-0012">Acyltransferase</keyword>
<dbReference type="Pfam" id="PF00583">
    <property type="entry name" value="Acetyltransf_1"/>
    <property type="match status" value="1"/>
</dbReference>
<dbReference type="PROSITE" id="PS51186">
    <property type="entry name" value="GNAT"/>
    <property type="match status" value="1"/>
</dbReference>
<dbReference type="InterPro" id="IPR000182">
    <property type="entry name" value="GNAT_dom"/>
</dbReference>
<comment type="catalytic activity">
    <reaction evidence="8 9">
        <text>kanamycin B + acetyl-CoA = N(6')-acetylkanamycin B + CoA + H(+)</text>
        <dbReference type="Rhea" id="RHEA:16449"/>
        <dbReference type="ChEBI" id="CHEBI:15378"/>
        <dbReference type="ChEBI" id="CHEBI:57287"/>
        <dbReference type="ChEBI" id="CHEBI:57288"/>
        <dbReference type="ChEBI" id="CHEBI:58390"/>
        <dbReference type="ChEBI" id="CHEBI:58549"/>
        <dbReference type="EC" id="2.3.1.82"/>
    </reaction>
</comment>
<gene>
    <name evidence="12" type="ORF">GO014_17040</name>
</gene>
<evidence type="ECO:0000256" key="9">
    <source>
        <dbReference type="PIRNR" id="PIRNR000452"/>
    </source>
</evidence>
<dbReference type="AlphaFoldDB" id="A0A7X3K4U0"/>
<evidence type="ECO:0000259" key="11">
    <source>
        <dbReference type="PROSITE" id="PS51186"/>
    </source>
</evidence>
<comment type="subunit">
    <text evidence="1 9">Homodimer.</text>
</comment>
<dbReference type="InterPro" id="IPR050832">
    <property type="entry name" value="Bact_Acetyltransf"/>
</dbReference>
<evidence type="ECO:0000256" key="3">
    <source>
        <dbReference type="ARBA" id="ARBA00017677"/>
    </source>
</evidence>
<dbReference type="InterPro" id="IPR024170">
    <property type="entry name" value="Aminoglycoside_N6-AcTrfrase"/>
</dbReference>
<sequence length="160" mass="16961">MDGPDHLGEPVKITSAQPKDATDWAQMRNALWPGGGDKGTHADDINRLLADAGDTVNLIARDGTGHAVGFAEASLRRDYVNGCKTTPVAFLEGIYVAPEARGHGVARALVAAVEDWARASGVSELGSDAAPDNMASLKMHHALGFDETERVVFFRKLLGP</sequence>
<feature type="region of interest" description="Disordered" evidence="10">
    <location>
        <begin position="1"/>
        <end position="20"/>
    </location>
</feature>
<evidence type="ECO:0000256" key="2">
    <source>
        <dbReference type="ARBA" id="ARBA00012888"/>
    </source>
</evidence>
<dbReference type="CDD" id="cd04301">
    <property type="entry name" value="NAT_SF"/>
    <property type="match status" value="1"/>
</dbReference>
<dbReference type="GO" id="GO:0046677">
    <property type="term" value="P:response to antibiotic"/>
    <property type="evidence" value="ECO:0007669"/>
    <property type="project" value="UniProtKB-KW"/>
</dbReference>
<keyword evidence="4 9" id="KW-0808">Transferase</keyword>
<evidence type="ECO:0000256" key="1">
    <source>
        <dbReference type="ARBA" id="ARBA00011738"/>
    </source>
</evidence>
<dbReference type="NCBIfam" id="NF043067">
    <property type="entry name" value="AAC_6p_group_E"/>
    <property type="match status" value="1"/>
</dbReference>
<dbReference type="PANTHER" id="PTHR43877">
    <property type="entry name" value="AMINOALKYLPHOSPHONATE N-ACETYLTRANSFERASE-RELATED-RELATED"/>
    <property type="match status" value="1"/>
</dbReference>
<dbReference type="SUPFAM" id="SSF55729">
    <property type="entry name" value="Acyl-CoA N-acyltransferases (Nat)"/>
    <property type="match status" value="1"/>
</dbReference>
<evidence type="ECO:0000256" key="5">
    <source>
        <dbReference type="ARBA" id="ARBA00023251"/>
    </source>
</evidence>
<dbReference type="GO" id="GO:0047663">
    <property type="term" value="F:aminoglycoside 6'-N-acetyltransferase activity"/>
    <property type="evidence" value="ECO:0007669"/>
    <property type="project" value="UniProtKB-EC"/>
</dbReference>
<dbReference type="Proteomes" id="UP000438106">
    <property type="component" value="Unassembled WGS sequence"/>
</dbReference>
<dbReference type="EMBL" id="WQRF01000009">
    <property type="protein sequence ID" value="MVT00732.1"/>
    <property type="molecule type" value="Genomic_DNA"/>
</dbReference>
<evidence type="ECO:0000256" key="8">
    <source>
        <dbReference type="ARBA" id="ARBA00048923"/>
    </source>
</evidence>
<dbReference type="PIRSF" id="PIRSF000452">
    <property type="entry name" value="6-N-acetyltransf"/>
    <property type="match status" value="1"/>
</dbReference>